<evidence type="ECO:0000313" key="1">
    <source>
        <dbReference type="EMBL" id="MXP76256.1"/>
    </source>
</evidence>
<gene>
    <name evidence="1" type="ORF">GN277_12880</name>
</gene>
<dbReference type="RefSeq" id="WP_159751407.1">
    <property type="nucleotide sequence ID" value="NZ_WUQX01000001.1"/>
</dbReference>
<evidence type="ECO:0000313" key="2">
    <source>
        <dbReference type="Proteomes" id="UP000460412"/>
    </source>
</evidence>
<protein>
    <submittedName>
        <fullName evidence="1">Uncharacterized protein</fullName>
    </submittedName>
</protein>
<organism evidence="1 2">
    <name type="scientific">Sporofaciens musculi</name>
    <dbReference type="NCBI Taxonomy" id="2681861"/>
    <lineage>
        <taxon>Bacteria</taxon>
        <taxon>Bacillati</taxon>
        <taxon>Bacillota</taxon>
        <taxon>Clostridia</taxon>
        <taxon>Lachnospirales</taxon>
        <taxon>Lachnospiraceae</taxon>
        <taxon>Sporofaciens</taxon>
    </lineage>
</organism>
<name>A0A7X3SJF0_9FIRM</name>
<reference evidence="1 2" key="1">
    <citation type="submission" date="2019-12" db="EMBL/GenBank/DDBJ databases">
        <title>Sporaefaciens musculi gen. nov., sp. nov., a novel bacterium isolated from the caecum of an obese mouse.</title>
        <authorList>
            <person name="Rasmussen T.S."/>
            <person name="Streidl T."/>
            <person name="Hitch T.C.A."/>
            <person name="Wortmann E."/>
            <person name="Deptula P."/>
            <person name="Hansen M."/>
            <person name="Nielsen D.S."/>
            <person name="Clavel T."/>
            <person name="Vogensen F.K."/>
        </authorList>
    </citation>
    <scope>NUCLEOTIDE SEQUENCE [LARGE SCALE GENOMIC DNA]</scope>
    <source>
        <strain evidence="1 2">WCA-9-b2</strain>
    </source>
</reference>
<dbReference type="EMBL" id="WUQX01000001">
    <property type="protein sequence ID" value="MXP76256.1"/>
    <property type="molecule type" value="Genomic_DNA"/>
</dbReference>
<keyword evidence="2" id="KW-1185">Reference proteome</keyword>
<proteinExistence type="predicted"/>
<accession>A0A7X3SJF0</accession>
<comment type="caution">
    <text evidence="1">The sequence shown here is derived from an EMBL/GenBank/DDBJ whole genome shotgun (WGS) entry which is preliminary data.</text>
</comment>
<dbReference type="AlphaFoldDB" id="A0A7X3SJF0"/>
<sequence length="202" mass="23266">MGHTFDLNRLEFNILKCLYDSECTDQYHSMTITELLNKHTELGTRMTVYKKLTKLTKAKYVKKGILDNHADSFYLLEKALKILEEKESNSPIQQKKNKENISYDSNSVRDKLIETMDRGLMLKSIAVNAGISESELSRFKNGVDALKESDMKLLAEYLNAVVIPVWNVTKESEKQMTMRERILASTNRSIEKKKSTGDLLFM</sequence>
<dbReference type="Proteomes" id="UP000460412">
    <property type="component" value="Unassembled WGS sequence"/>
</dbReference>